<sequence>HFPVSSVIGILQKIFWRLGSTFTWPINLLMFPVRELRANFCKVESLYKNIGHILMKEVQLIKIKNENSDECLRENYLNELYDVYGKAEEKPTTLVRVRETRLLNFEGETSERNASYRPR</sequence>
<reference evidence="1" key="1">
    <citation type="journal article" date="2023" name="IScience">
        <title>Live-bearing cockroach genome reveals convergent evolutionary mechanisms linked to viviparity in insects and beyond.</title>
        <authorList>
            <person name="Fouks B."/>
            <person name="Harrison M.C."/>
            <person name="Mikhailova A.A."/>
            <person name="Marchal E."/>
            <person name="English S."/>
            <person name="Carruthers M."/>
            <person name="Jennings E.C."/>
            <person name="Chiamaka E.L."/>
            <person name="Frigard R.A."/>
            <person name="Pippel M."/>
            <person name="Attardo G.M."/>
            <person name="Benoit J.B."/>
            <person name="Bornberg-Bauer E."/>
            <person name="Tobe S.S."/>
        </authorList>
    </citation>
    <scope>NUCLEOTIDE SEQUENCE</scope>
    <source>
        <strain evidence="1">Stay&amp;Tobe</strain>
    </source>
</reference>
<proteinExistence type="predicted"/>
<keyword evidence="2" id="KW-1185">Reference proteome</keyword>
<organism evidence="1 2">
    <name type="scientific">Diploptera punctata</name>
    <name type="common">Pacific beetle cockroach</name>
    <dbReference type="NCBI Taxonomy" id="6984"/>
    <lineage>
        <taxon>Eukaryota</taxon>
        <taxon>Metazoa</taxon>
        <taxon>Ecdysozoa</taxon>
        <taxon>Arthropoda</taxon>
        <taxon>Hexapoda</taxon>
        <taxon>Insecta</taxon>
        <taxon>Pterygota</taxon>
        <taxon>Neoptera</taxon>
        <taxon>Polyneoptera</taxon>
        <taxon>Dictyoptera</taxon>
        <taxon>Blattodea</taxon>
        <taxon>Blaberoidea</taxon>
        <taxon>Blaberidae</taxon>
        <taxon>Diplopterinae</taxon>
        <taxon>Diploptera</taxon>
    </lineage>
</organism>
<dbReference type="AlphaFoldDB" id="A0AAD8AJ82"/>
<name>A0AAD8AJ82_DIPPU</name>
<protein>
    <submittedName>
        <fullName evidence="1">Uncharacterized protein</fullName>
    </submittedName>
</protein>
<reference evidence="1" key="2">
    <citation type="submission" date="2023-05" db="EMBL/GenBank/DDBJ databases">
        <authorList>
            <person name="Fouks B."/>
        </authorList>
    </citation>
    <scope>NUCLEOTIDE SEQUENCE</scope>
    <source>
        <strain evidence="1">Stay&amp;Tobe</strain>
        <tissue evidence="1">Testes</tissue>
    </source>
</reference>
<evidence type="ECO:0000313" key="1">
    <source>
        <dbReference type="EMBL" id="KAJ9599760.1"/>
    </source>
</evidence>
<accession>A0AAD8AJ82</accession>
<comment type="caution">
    <text evidence="1">The sequence shown here is derived from an EMBL/GenBank/DDBJ whole genome shotgun (WGS) entry which is preliminary data.</text>
</comment>
<dbReference type="EMBL" id="JASPKZ010000541">
    <property type="protein sequence ID" value="KAJ9599760.1"/>
    <property type="molecule type" value="Genomic_DNA"/>
</dbReference>
<gene>
    <name evidence="1" type="ORF">L9F63_026391</name>
</gene>
<dbReference type="Proteomes" id="UP001233999">
    <property type="component" value="Unassembled WGS sequence"/>
</dbReference>
<evidence type="ECO:0000313" key="2">
    <source>
        <dbReference type="Proteomes" id="UP001233999"/>
    </source>
</evidence>
<feature type="non-terminal residue" evidence="1">
    <location>
        <position position="1"/>
    </location>
</feature>
<feature type="non-terminal residue" evidence="1">
    <location>
        <position position="119"/>
    </location>
</feature>